<comment type="similarity">
    <text evidence="2">Belongs to the SBNO family.</text>
</comment>
<dbReference type="SUPFAM" id="SSF52540">
    <property type="entry name" value="P-loop containing nucleoside triphosphate hydrolases"/>
    <property type="match status" value="2"/>
</dbReference>
<dbReference type="Gene3D" id="3.40.50.300">
    <property type="entry name" value="P-loop containing nucleotide triphosphate hydrolases"/>
    <property type="match status" value="1"/>
</dbReference>
<dbReference type="InterPro" id="IPR026937">
    <property type="entry name" value="SBNO_Helicase_C_dom"/>
</dbReference>
<protein>
    <recommendedName>
        <fullName evidence="6">Protein strawberry notch homolog 1</fullName>
    </recommendedName>
</protein>
<evidence type="ECO:0000256" key="1">
    <source>
        <dbReference type="ARBA" id="ARBA00004123"/>
    </source>
</evidence>
<evidence type="ECO:0000256" key="2">
    <source>
        <dbReference type="ARBA" id="ARBA00006992"/>
    </source>
</evidence>
<reference evidence="11 12" key="1">
    <citation type="submission" date="2017-08" db="EMBL/GenBank/DDBJ databases">
        <title>USMARCv1.0.</title>
        <authorList>
            <person name="Hannum G.I."/>
            <person name="Koren S."/>
            <person name="Schroeder S.G."/>
            <person name="Chin S.C."/>
            <person name="Nonneman D.J."/>
            <person name="Becker S.A."/>
            <person name="Rosen B.D."/>
            <person name="Bickhart D.M."/>
            <person name="Putnam N.H."/>
            <person name="Green R.E."/>
            <person name="Tuggle C.K."/>
            <person name="Liu H."/>
            <person name="Rohrer G.A."/>
            <person name="Warr A."/>
            <person name="Hall R."/>
            <person name="Kim K."/>
            <person name="Hume D.A."/>
            <person name="Talbot R."/>
            <person name="Chow W."/>
            <person name="Howe K."/>
            <person name="Schwartz A.S."/>
            <person name="Watson M."/>
            <person name="Archibald A.L."/>
            <person name="Phillippy A.M."/>
            <person name="Smith T.P.L."/>
        </authorList>
    </citation>
    <scope>NUCLEOTIDE SEQUENCE [LARGE SCALE GENOMIC DNA]</scope>
</reference>
<dbReference type="Ensembl" id="ENSSSCT00070034377.1">
    <property type="protein sequence ID" value="ENSSSCP00070028717.1"/>
    <property type="gene ID" value="ENSSSCG00070017290.1"/>
</dbReference>
<accession>A0A4X1UHN5</accession>
<dbReference type="Pfam" id="PF13871">
    <property type="entry name" value="Helicase_C_4"/>
    <property type="match status" value="1"/>
</dbReference>
<feature type="domain" description="Strawberry notch AAA" evidence="9">
    <location>
        <begin position="254"/>
        <end position="559"/>
    </location>
</feature>
<dbReference type="FunFam" id="3.40.50.300:FF:000282">
    <property type="entry name" value="Strawberry notch homolog 1 (Drosophila)"/>
    <property type="match status" value="1"/>
</dbReference>
<gene>
    <name evidence="11" type="primary">SBNO1</name>
</gene>
<dbReference type="InterPro" id="IPR039187">
    <property type="entry name" value="SNO_AAA"/>
</dbReference>
<evidence type="ECO:0000256" key="6">
    <source>
        <dbReference type="ARBA" id="ARBA00073422"/>
    </source>
</evidence>
<keyword evidence="4" id="KW-0539">Nucleus</keyword>
<dbReference type="InterPro" id="IPR057332">
    <property type="entry name" value="SBNO_a/b_dom"/>
</dbReference>
<feature type="compositionally biased region" description="Low complexity" evidence="7">
    <location>
        <begin position="760"/>
        <end position="776"/>
    </location>
</feature>
<dbReference type="GO" id="GO:0009967">
    <property type="term" value="P:positive regulation of signal transduction"/>
    <property type="evidence" value="ECO:0007669"/>
    <property type="project" value="UniProtKB-ARBA"/>
</dbReference>
<evidence type="ECO:0000256" key="4">
    <source>
        <dbReference type="ARBA" id="ARBA00023242"/>
    </source>
</evidence>
<name>A0A4X1UHN5_PIG</name>
<keyword evidence="3" id="KW-0175">Coiled coil</keyword>
<evidence type="ECO:0000256" key="3">
    <source>
        <dbReference type="ARBA" id="ARBA00023054"/>
    </source>
</evidence>
<proteinExistence type="inferred from homology"/>
<feature type="region of interest" description="Disordered" evidence="7">
    <location>
        <begin position="625"/>
        <end position="776"/>
    </location>
</feature>
<dbReference type="PANTHER" id="PTHR12706:SF8">
    <property type="entry name" value="PROTEIN STRAWBERRY NOTCH HOMOLOG 1"/>
    <property type="match status" value="1"/>
</dbReference>
<evidence type="ECO:0000256" key="5">
    <source>
        <dbReference type="ARBA" id="ARBA00057925"/>
    </source>
</evidence>
<dbReference type="GO" id="GO:0006355">
    <property type="term" value="P:regulation of DNA-templated transcription"/>
    <property type="evidence" value="ECO:0007669"/>
    <property type="project" value="InterPro"/>
</dbReference>
<feature type="domain" description="SBNO alpha/beta" evidence="10">
    <location>
        <begin position="1124"/>
        <end position="1238"/>
    </location>
</feature>
<organism evidence="11 12">
    <name type="scientific">Sus scrofa</name>
    <name type="common">Pig</name>
    <dbReference type="NCBI Taxonomy" id="9823"/>
    <lineage>
        <taxon>Eukaryota</taxon>
        <taxon>Metazoa</taxon>
        <taxon>Chordata</taxon>
        <taxon>Craniata</taxon>
        <taxon>Vertebrata</taxon>
        <taxon>Euteleostomi</taxon>
        <taxon>Mammalia</taxon>
        <taxon>Eutheria</taxon>
        <taxon>Laurasiatheria</taxon>
        <taxon>Artiodactyla</taxon>
        <taxon>Suina</taxon>
        <taxon>Suidae</taxon>
        <taxon>Sus</taxon>
    </lineage>
</organism>
<feature type="compositionally biased region" description="Basic and acidic residues" evidence="7">
    <location>
        <begin position="635"/>
        <end position="654"/>
    </location>
</feature>
<dbReference type="InterPro" id="IPR026741">
    <property type="entry name" value="SNO"/>
</dbReference>
<dbReference type="Pfam" id="PF13872">
    <property type="entry name" value="AAA_34"/>
    <property type="match status" value="1"/>
</dbReference>
<comment type="function">
    <text evidence="5">Plays a crucial role in the regulation of neural stem cells (NSCs) proliferation. Enhances the phosphorylation of GSK3B through the PI3K-Akt signaling pathway, thereby upregulating the Wnt/beta-catenin signaling pathway and promoting the proliferation of NSCs. Improves ischemic stroke recovery while inhibiting neuroinflammation through small extracellular vesicles (sEVs)-mediated mechanism. Enhances the secretion of sEVs from NSCs, which in turn inhibit both the MAPK and NF-kappaB pathways in microglia. This inhibition suppresses the pro-inflammatory M1 polarization of microglia, promoting a shift towards the M2 anti-inflammatory phenotype, which is beneficial for reducing neuroinflammation.</text>
</comment>
<dbReference type="Proteomes" id="UP000314985">
    <property type="component" value="Chromosome 14"/>
</dbReference>
<dbReference type="Pfam" id="PF25373">
    <property type="entry name" value="SBNO"/>
    <property type="match status" value="1"/>
</dbReference>
<evidence type="ECO:0000256" key="7">
    <source>
        <dbReference type="SAM" id="MobiDB-lite"/>
    </source>
</evidence>
<reference evidence="11" key="2">
    <citation type="submission" date="2025-08" db="UniProtKB">
        <authorList>
            <consortium name="Ensembl"/>
        </authorList>
    </citation>
    <scope>IDENTIFICATION</scope>
</reference>
<feature type="domain" description="Strawberry notch helicase C" evidence="8">
    <location>
        <begin position="810"/>
        <end position="1086"/>
    </location>
</feature>
<evidence type="ECO:0000313" key="11">
    <source>
        <dbReference type="Ensembl" id="ENSSSCP00070028717.1"/>
    </source>
</evidence>
<sequence>MVEPGQDLLLAALSESGISPNDLFDIDGGDAGLATLTPTPPVQQSVPLSALELNLETEAAVPVKQEPETVSTPALLNVRQPPSTTTFVLNQINQLPTLGSTIVMTKTPPVTTNRQTITLTKFIQTTANTRPSVSAPAVRNAMTSAPSKDQVQLKDLLKNNSLNELMKLKPPANIAQPVATAATDVSNGTVKKESSNKEVARIWINDVKMRSFSPTMKVPVVKEEDEPEEEDEEEMGHAETYAEYMPIKLKIGLRHPDAVVETSSLSSVTPPDVWYKTSISEETIDNGWLSALQLEAITYAAQQHETFLPNGDRAGFLIGDGAGVGKGRTIAGIIYENYLLSRKRALWFSVSNDLKYDAERDLRDIGAKNILVHSLNKFKYGKISSKHNGSVKKGVIFATYSSLIGESQSGGKYKTRLKQLLHWCGDDFDGVIVFDECHKAKNLCPVGSSKPTKTGLAVLELQNKLPKARVVYASATGASEPRNMAYMNRLGIWGEGTPFREFSDFIQAVERRGVGAMEIVAMDMKLRGMYIARQLSFTGVTFKIEEVLLSQSYVKMYNKAVKLCVVIGLQSTGEARTLEALEEGGGELNDFVSTAKGVLQSLIEKHFPAPDRKKLYSLLGIDLTAPSNNSSPRDSPCKENKIKKRKGEEITREAKKARKVGGLTGSSSDDSGSGSDASDNEESDYESSKNMSSGDDDDFNPFRDESSEDDEDDPWLIRKDHKKNKDKKKRKSIDPDSIQSALLASGLGSKRPSFSSTPVISPTPNSAPANSNINSNSSLITSQDAVERAQQMKKDLLDKLEKLAEDLPPNTLDELIDELGGPENVAEMTGRKGRVVSNDDGSISYESRSELDVPVEILNITEKQRFMDGDKNIAIISEAASSGISLQADRRAKNQRRRVHMTLELPWSADRAIQQFGRTHRSNQVTAPEYVFLISELAGEQRFASIVAKRLESLGALTHGDRRATESRDLSRFNFDNKYGRNALEIVMKSIVNLDSPMVSPPPDYPGEFFKDVRQGLIGVGLINVEDRSGILTLDKDYNNIGKFLNRILGMEVHQQNALFQYFADTLTAVVQNAKKNGRYDMGILDLGSGDEKVRKSDVKKFLTPGYSTSGHVELYTISVERGMSWEEATKIWAELTGPDDGFYLSLQIRNNKKTAILVKEVNPKKKLFLVYRPNTGKQLKLEIYADLKKKYKKVVSDDALVHWLDQYNSSADTCTHAYWRGNCKKASLGLVCEIGLRCRTYYVLCGSVLSVWTKVEGVLASVSGTNVKMQIVRLRTEDGQRIVGLIIPANCVSPLVNLLSTSDQSQQLAVQQKQLWQQRHPQSIANLSNA</sequence>
<feature type="compositionally biased region" description="Low complexity" evidence="7">
    <location>
        <begin position="665"/>
        <end position="677"/>
    </location>
</feature>
<comment type="subcellular location">
    <subcellularLocation>
        <location evidence="1">Nucleus</location>
    </subcellularLocation>
</comment>
<feature type="compositionally biased region" description="Basic residues" evidence="7">
    <location>
        <begin position="719"/>
        <end position="731"/>
    </location>
</feature>
<evidence type="ECO:0000259" key="9">
    <source>
        <dbReference type="Pfam" id="PF13872"/>
    </source>
</evidence>
<evidence type="ECO:0000313" key="12">
    <source>
        <dbReference type="Proteomes" id="UP000314985"/>
    </source>
</evidence>
<evidence type="ECO:0000259" key="8">
    <source>
        <dbReference type="Pfam" id="PF13871"/>
    </source>
</evidence>
<dbReference type="InterPro" id="IPR027417">
    <property type="entry name" value="P-loop_NTPase"/>
</dbReference>
<dbReference type="GO" id="GO:0005634">
    <property type="term" value="C:nucleus"/>
    <property type="evidence" value="ECO:0007669"/>
    <property type="project" value="UniProtKB-SubCell"/>
</dbReference>
<evidence type="ECO:0000259" key="10">
    <source>
        <dbReference type="Pfam" id="PF25373"/>
    </source>
</evidence>
<dbReference type="PANTHER" id="PTHR12706">
    <property type="entry name" value="STRAWBERRY NOTCH-RELATED"/>
    <property type="match status" value="1"/>
</dbReference>